<evidence type="ECO:0000313" key="2">
    <source>
        <dbReference type="EMBL" id="PTB79228.1"/>
    </source>
</evidence>
<dbReference type="STRING" id="983965.A0A2T4CCH6"/>
<feature type="region of interest" description="Disordered" evidence="1">
    <location>
        <begin position="20"/>
        <end position="57"/>
    </location>
</feature>
<evidence type="ECO:0000313" key="3">
    <source>
        <dbReference type="Proteomes" id="UP000240760"/>
    </source>
</evidence>
<feature type="region of interest" description="Disordered" evidence="1">
    <location>
        <begin position="720"/>
        <end position="746"/>
    </location>
</feature>
<dbReference type="Proteomes" id="UP000240760">
    <property type="component" value="Unassembled WGS sequence"/>
</dbReference>
<feature type="compositionally biased region" description="Polar residues" evidence="1">
    <location>
        <begin position="641"/>
        <end position="655"/>
    </location>
</feature>
<accession>A0A2T4CCH6</accession>
<keyword evidence="3" id="KW-1185">Reference proteome</keyword>
<dbReference type="OrthoDB" id="3903267at2759"/>
<feature type="region of interest" description="Disordered" evidence="1">
    <location>
        <begin position="321"/>
        <end position="344"/>
    </location>
</feature>
<evidence type="ECO:0000256" key="1">
    <source>
        <dbReference type="SAM" id="MobiDB-lite"/>
    </source>
</evidence>
<sequence>MPYLDNSAMQHSSYTQKTNPLFAGLVTPPESPIRSVESSAPQSPTLSTLETHQGFGSTNDVHKAMEALSAAIKSASVESFGHHASVANSVAPSPSVALFDLGNVREDIYSIVENTVESKMSDAMAPLRMNINRLDNLESHLRREHTDIREQNDTMSRQLDLHYRTIEQNMDEFKSQSKTMNTMIATQADQSKIMNTMIGAQADMLGHLSQMITNLPLAINQVVHNAVQQQTQLAVRDIMFAQQKAMFSVSDVSGTRQSVSDGSSPIESNRFIDTLIFVTTNMGSSKKTPAAKKDQLAAVHSASKAIKTAQALQTAKVTKAPGSAAKASGSAPIAPRPAPIDTGYTHHLPTKEQIAGNGRKAGRNLILWQRPRMAEKLLHCLLYEIDRQNVKVSWEKIAHRLHPGASGSSCKQYLNRSRNSLVAEGHVVAPLYKRGQAPDPTIRGYMRDVNPSDGSILVRAVGYGEYIEDPKVNESDALEVLADIKAQLEAEEASAPEVEVDEDFDFEDDISPATYFTIPDDSNVAVAPSPTPARHAAPRQSVFATQPVAEPQGLQLPAGQATLAQESIAPVSATEHQVADMLAASVWAEHLHELQNLDADSLFELGIGPDFVNAVEGNSATQSPTPVNAALIPVTQSPVPFTQTASSPPTQTAAPLNQPPVAFTQASPQTASISQAPLETDLFSDIPADISLFPELGNNFQFVLGSETLHDPFSVSAPAQSCQAQGNPGGQYVQQPLDNSWGVSNC</sequence>
<dbReference type="EMBL" id="KZ679128">
    <property type="protein sequence ID" value="PTB79228.1"/>
    <property type="molecule type" value="Genomic_DNA"/>
</dbReference>
<gene>
    <name evidence="2" type="ORF">M440DRAFT_1428643</name>
</gene>
<proteinExistence type="predicted"/>
<feature type="compositionally biased region" description="Low complexity" evidence="1">
    <location>
        <begin position="321"/>
        <end position="333"/>
    </location>
</feature>
<feature type="region of interest" description="Disordered" evidence="1">
    <location>
        <begin position="641"/>
        <end position="670"/>
    </location>
</feature>
<reference evidence="2 3" key="1">
    <citation type="submission" date="2016-07" db="EMBL/GenBank/DDBJ databases">
        <title>Multiple horizontal gene transfer events from other fungi enriched the ability of initially mycotrophic Trichoderma (Ascomycota) to feed on dead plant biomass.</title>
        <authorList>
            <consortium name="DOE Joint Genome Institute"/>
            <person name="Aerts A."/>
            <person name="Atanasova L."/>
            <person name="Chenthamara K."/>
            <person name="Zhang J."/>
            <person name="Grujic M."/>
            <person name="Henrissat B."/>
            <person name="Kuo A."/>
            <person name="Salamov A."/>
            <person name="Lipzen A."/>
            <person name="Labutti K."/>
            <person name="Barry K."/>
            <person name="Miao Y."/>
            <person name="Rahimi M.J."/>
            <person name="Shen Q."/>
            <person name="Grigoriev I.V."/>
            <person name="Kubicek C.P."/>
            <person name="Druzhinina I.S."/>
        </authorList>
    </citation>
    <scope>NUCLEOTIDE SEQUENCE [LARGE SCALE GENOMIC DNA]</scope>
    <source>
        <strain evidence="2 3">ATCC 18648</strain>
    </source>
</reference>
<dbReference type="AlphaFoldDB" id="A0A2T4CCH6"/>
<name>A0A2T4CCH6_TRILO</name>
<feature type="compositionally biased region" description="Polar residues" evidence="1">
    <location>
        <begin position="36"/>
        <end position="57"/>
    </location>
</feature>
<organism evidence="2 3">
    <name type="scientific">Trichoderma longibrachiatum ATCC 18648</name>
    <dbReference type="NCBI Taxonomy" id="983965"/>
    <lineage>
        <taxon>Eukaryota</taxon>
        <taxon>Fungi</taxon>
        <taxon>Dikarya</taxon>
        <taxon>Ascomycota</taxon>
        <taxon>Pezizomycotina</taxon>
        <taxon>Sordariomycetes</taxon>
        <taxon>Hypocreomycetidae</taxon>
        <taxon>Hypocreales</taxon>
        <taxon>Hypocreaceae</taxon>
        <taxon>Trichoderma</taxon>
    </lineage>
</organism>
<protein>
    <submittedName>
        <fullName evidence="2">Uncharacterized protein</fullName>
    </submittedName>
</protein>